<evidence type="ECO:0000256" key="1">
    <source>
        <dbReference type="SAM" id="Phobius"/>
    </source>
</evidence>
<accession>A0A3G4ZZZ1</accession>
<name>A0A3G4ZZZ1_9VIRU</name>
<dbReference type="InterPro" id="IPR050587">
    <property type="entry name" value="GNT1/Glycosyltrans_8"/>
</dbReference>
<evidence type="ECO:0000313" key="2">
    <source>
        <dbReference type="EMBL" id="AYV80495.1"/>
    </source>
</evidence>
<keyword evidence="1" id="KW-1133">Transmembrane helix</keyword>
<protein>
    <submittedName>
        <fullName evidence="2">p13-like protein</fullName>
    </submittedName>
</protein>
<dbReference type="EMBL" id="MK072244">
    <property type="protein sequence ID" value="AYV80495.1"/>
    <property type="molecule type" value="Genomic_DNA"/>
</dbReference>
<gene>
    <name evidence="2" type="ORF">Harvfovirus2_25</name>
</gene>
<proteinExistence type="predicted"/>
<feature type="transmembrane region" description="Helical" evidence="1">
    <location>
        <begin position="21"/>
        <end position="44"/>
    </location>
</feature>
<dbReference type="Gene3D" id="3.90.550.10">
    <property type="entry name" value="Spore Coat Polysaccharide Biosynthesis Protein SpsA, Chain A"/>
    <property type="match status" value="1"/>
</dbReference>
<dbReference type="SUPFAM" id="SSF53448">
    <property type="entry name" value="Nucleotide-diphospho-sugar transferases"/>
    <property type="match status" value="1"/>
</dbReference>
<organism evidence="2">
    <name type="scientific">Harvfovirus sp</name>
    <dbReference type="NCBI Taxonomy" id="2487768"/>
    <lineage>
        <taxon>Viruses</taxon>
        <taxon>Varidnaviria</taxon>
        <taxon>Bamfordvirae</taxon>
        <taxon>Nucleocytoviricota</taxon>
        <taxon>Megaviricetes</taxon>
        <taxon>Imitervirales</taxon>
        <taxon>Mimiviridae</taxon>
        <taxon>Klosneuvirinae</taxon>
    </lineage>
</organism>
<dbReference type="InterPro" id="IPR029044">
    <property type="entry name" value="Nucleotide-diphossugar_trans"/>
</dbReference>
<keyword evidence="1" id="KW-0472">Membrane</keyword>
<reference evidence="2" key="1">
    <citation type="submission" date="2018-10" db="EMBL/GenBank/DDBJ databases">
        <title>Hidden diversity of soil giant viruses.</title>
        <authorList>
            <person name="Schulz F."/>
            <person name="Alteio L."/>
            <person name="Goudeau D."/>
            <person name="Ryan E.M."/>
            <person name="Malmstrom R.R."/>
            <person name="Blanchard J."/>
            <person name="Woyke T."/>
        </authorList>
    </citation>
    <scope>NUCLEOTIDE SEQUENCE</scope>
    <source>
        <strain evidence="2">HAV1</strain>
    </source>
</reference>
<dbReference type="PANTHER" id="PTHR11183">
    <property type="entry name" value="GLYCOGENIN SUBFAMILY MEMBER"/>
    <property type="match status" value="1"/>
</dbReference>
<sequence>MANICRYTNAFSGKLAENKRYAFILTMFLGDNYLPGLLCCAALLKSQIKSENYKNIDVVAQLTLDSYRLVKDVVGLVVDVIKIVPYINATGVILERKLRQKPAYGYVFTKLWGLTYTEYDKIILIDIDFLPMKRFCDLFKLVSPSGALEAPVKYDPKNASNIWESIYCNCCNYNMPIPPFLLLYFLFFKQTKFYAKGFQFGGLNASLFVLTPNVTEFKSIMNEINNYQSDIKWTLPEQQYLTLRWSFGKLNPGENEDKINKEIDSTYKFLVGETAHKKILDLLDVDEKEFRDELKEIYFNVVDSVHLSDTVGPWHGIHPTFYSSVYDEIPQPNGIGFFSNKKPWQLSAADVKFNLNKEYGLKEWYSYFYKILVVLMPKIQNKKLLDYLKLCESIKKELYEYPDVEFTLVRDSRIEKIINSDFPKLFFLNVPSVNYKHKYNKYKSKYLNSRKKLQ</sequence>
<keyword evidence="1" id="KW-0812">Transmembrane</keyword>